<dbReference type="OrthoDB" id="4198010at2"/>
<name>A0A543NKV4_9ACTN</name>
<dbReference type="Proteomes" id="UP000317422">
    <property type="component" value="Unassembled WGS sequence"/>
</dbReference>
<comment type="caution">
    <text evidence="1">The sequence shown here is derived from an EMBL/GenBank/DDBJ whole genome shotgun (WGS) entry which is preliminary data.</text>
</comment>
<dbReference type="RefSeq" id="WP_141923930.1">
    <property type="nucleotide sequence ID" value="NZ_VFQC01000001.1"/>
</dbReference>
<accession>A0A543NKV4</accession>
<dbReference type="EMBL" id="VFQC01000001">
    <property type="protein sequence ID" value="TQN32436.1"/>
    <property type="molecule type" value="Genomic_DNA"/>
</dbReference>
<keyword evidence="2" id="KW-1185">Reference proteome</keyword>
<proteinExistence type="predicted"/>
<reference evidence="1 2" key="1">
    <citation type="submission" date="2019-06" db="EMBL/GenBank/DDBJ databases">
        <title>Sequencing the genomes of 1000 actinobacteria strains.</title>
        <authorList>
            <person name="Klenk H.-P."/>
        </authorList>
    </citation>
    <scope>NUCLEOTIDE SEQUENCE [LARGE SCALE GENOMIC DNA]</scope>
    <source>
        <strain evidence="1 2">DSM 45015</strain>
    </source>
</reference>
<evidence type="ECO:0000313" key="2">
    <source>
        <dbReference type="Proteomes" id="UP000317422"/>
    </source>
</evidence>
<dbReference type="InterPro" id="IPR045592">
    <property type="entry name" value="DUF6461"/>
</dbReference>
<evidence type="ECO:0000313" key="1">
    <source>
        <dbReference type="EMBL" id="TQN32436.1"/>
    </source>
</evidence>
<dbReference type="Pfam" id="PF20062">
    <property type="entry name" value="DUF6461"/>
    <property type="match status" value="1"/>
</dbReference>
<sequence>MADALEEQAANGDHDPLTAHAVRKGEWTVLVEPSGWQGTTPSVAERASAGTEMVAVWALNANAEGAFLYAVDGTTRVCFDPLRPQDGLGASNPLDADMRAVGLDPERGRESGADPAGAALALAERITGVRLESADLGGEPLGAELWPLLGDVGADARRLEPDLAELVAAAAPEVRRRAAVDYARSWAEEAGVADHPEVTAALERAERGPDAPVDDHSELGLLLRSWGQEAWSPEPREDRFELARTSEALQAALHPDPELALRSALGCATHVTGRSREAARRNAVRRALGA</sequence>
<organism evidence="1 2">
    <name type="scientific">Haloactinospora alba</name>
    <dbReference type="NCBI Taxonomy" id="405555"/>
    <lineage>
        <taxon>Bacteria</taxon>
        <taxon>Bacillati</taxon>
        <taxon>Actinomycetota</taxon>
        <taxon>Actinomycetes</taxon>
        <taxon>Streptosporangiales</taxon>
        <taxon>Nocardiopsidaceae</taxon>
        <taxon>Haloactinospora</taxon>
    </lineage>
</organism>
<dbReference type="AlphaFoldDB" id="A0A543NKV4"/>
<gene>
    <name evidence="1" type="ORF">FHX37_2395</name>
</gene>
<protein>
    <submittedName>
        <fullName evidence="1">Uncharacterized protein</fullName>
    </submittedName>
</protein>